<protein>
    <recommendedName>
        <fullName evidence="2">Putative Flp pilus-assembly TadG-like N-terminal domain-containing protein</fullName>
    </recommendedName>
</protein>
<gene>
    <name evidence="3" type="ORF">SE15_03280</name>
</gene>
<evidence type="ECO:0000256" key="1">
    <source>
        <dbReference type="SAM" id="Phobius"/>
    </source>
</evidence>
<name>A0A0P6Y444_9CHLR</name>
<sequence>MTHRRLERGQVLPYVAVFLALVVVPLAVLAVDVVRALYVRTHLQTATDAACEAAAQAIDAAAFRSSGAERINLGLGAGYAQREFAATVADQGIVGYGPALTAIWLQSPTVVACRATASVHLLIPASPVALNVSAVSVSEMRVRRR</sequence>
<comment type="caution">
    <text evidence="3">The sequence shown here is derived from an EMBL/GenBank/DDBJ whole genome shotgun (WGS) entry which is preliminary data.</text>
</comment>
<keyword evidence="1" id="KW-1133">Transmembrane helix</keyword>
<dbReference type="EMBL" id="LGKO01000002">
    <property type="protein sequence ID" value="KPL84197.1"/>
    <property type="molecule type" value="Genomic_DNA"/>
</dbReference>
<reference evidence="3 4" key="1">
    <citation type="submission" date="2015-07" db="EMBL/GenBank/DDBJ databases">
        <title>Whole genome sequence of Thermanaerothrix daxensis DSM 23592.</title>
        <authorList>
            <person name="Hemp J."/>
            <person name="Ward L.M."/>
            <person name="Pace L.A."/>
            <person name="Fischer W.W."/>
        </authorList>
    </citation>
    <scope>NUCLEOTIDE SEQUENCE [LARGE SCALE GENOMIC DNA]</scope>
    <source>
        <strain evidence="3 4">GNS-1</strain>
    </source>
</reference>
<keyword evidence="4" id="KW-1185">Reference proteome</keyword>
<keyword evidence="1" id="KW-0472">Membrane</keyword>
<dbReference type="OrthoDB" id="9969034at2"/>
<accession>A0A0P6Y444</accession>
<keyword evidence="1" id="KW-0812">Transmembrane</keyword>
<dbReference type="RefSeq" id="WP_054520662.1">
    <property type="nucleotide sequence ID" value="NZ_LGKO01000002.1"/>
</dbReference>
<evidence type="ECO:0000259" key="2">
    <source>
        <dbReference type="Pfam" id="PF13400"/>
    </source>
</evidence>
<feature type="transmembrane region" description="Helical" evidence="1">
    <location>
        <begin position="12"/>
        <end position="31"/>
    </location>
</feature>
<evidence type="ECO:0000313" key="3">
    <source>
        <dbReference type="EMBL" id="KPL84197.1"/>
    </source>
</evidence>
<dbReference type="Pfam" id="PF13400">
    <property type="entry name" value="Tad"/>
    <property type="match status" value="1"/>
</dbReference>
<dbReference type="InterPro" id="IPR028087">
    <property type="entry name" value="Tad_N"/>
</dbReference>
<dbReference type="Proteomes" id="UP000050544">
    <property type="component" value="Unassembled WGS sequence"/>
</dbReference>
<organism evidence="3 4">
    <name type="scientific">Thermanaerothrix daxensis</name>
    <dbReference type="NCBI Taxonomy" id="869279"/>
    <lineage>
        <taxon>Bacteria</taxon>
        <taxon>Bacillati</taxon>
        <taxon>Chloroflexota</taxon>
        <taxon>Anaerolineae</taxon>
        <taxon>Anaerolineales</taxon>
        <taxon>Anaerolineaceae</taxon>
        <taxon>Thermanaerothrix</taxon>
    </lineage>
</organism>
<dbReference type="AlphaFoldDB" id="A0A0P6Y444"/>
<feature type="domain" description="Putative Flp pilus-assembly TadG-like N-terminal" evidence="2">
    <location>
        <begin position="9"/>
        <end position="57"/>
    </location>
</feature>
<dbReference type="STRING" id="869279.SE15_03280"/>
<proteinExistence type="predicted"/>
<evidence type="ECO:0000313" key="4">
    <source>
        <dbReference type="Proteomes" id="UP000050544"/>
    </source>
</evidence>